<dbReference type="OrthoDB" id="9830623at2"/>
<feature type="transmembrane region" description="Helical" evidence="1">
    <location>
        <begin position="5"/>
        <end position="25"/>
    </location>
</feature>
<accession>E1JT81</accession>
<name>E1JT81_SOLFR</name>
<keyword evidence="1" id="KW-0472">Membrane</keyword>
<keyword evidence="1" id="KW-0812">Transmembrane</keyword>
<keyword evidence="3" id="KW-1185">Reference proteome</keyword>
<comment type="caution">
    <text evidence="2">The sequence shown here is derived from an EMBL/GenBank/DDBJ whole genome shotgun (WGS) entry which is preliminary data.</text>
</comment>
<gene>
    <name evidence="2" type="ORF">DesfrDRAFT_0830</name>
</gene>
<feature type="transmembrane region" description="Helical" evidence="1">
    <location>
        <begin position="60"/>
        <end position="83"/>
    </location>
</feature>
<feature type="transmembrane region" description="Helical" evidence="1">
    <location>
        <begin position="90"/>
        <end position="113"/>
    </location>
</feature>
<evidence type="ECO:0000313" key="3">
    <source>
        <dbReference type="Proteomes" id="UP000006250"/>
    </source>
</evidence>
<evidence type="ECO:0000313" key="2">
    <source>
        <dbReference type="EMBL" id="EFL52341.1"/>
    </source>
</evidence>
<organism evidence="2 3">
    <name type="scientific">Solidesulfovibrio fructosivorans JJ]</name>
    <dbReference type="NCBI Taxonomy" id="596151"/>
    <lineage>
        <taxon>Bacteria</taxon>
        <taxon>Pseudomonadati</taxon>
        <taxon>Thermodesulfobacteriota</taxon>
        <taxon>Desulfovibrionia</taxon>
        <taxon>Desulfovibrionales</taxon>
        <taxon>Desulfovibrionaceae</taxon>
        <taxon>Solidesulfovibrio</taxon>
    </lineage>
</organism>
<sequence length="204" mass="23153">MSLKIIFLLCFSLCIPVFVILLYIYSAYTNKNDLELKEMLAEANSAGRNIDEVFILEKSYAAICFMCIMPLFSVGFMSALLFFDHGFWKMFMYVSALIAFMIGSVSAFCDYFLSMIVISKCRMYVRCLKTLYRPVVVALDGRYRYEAIHAGMFGLYMTRYTVSISMPSGSYVVINVNNKKQLRDVLNRTNSTSGVAEVEGAVPI</sequence>
<reference evidence="2 3" key="1">
    <citation type="submission" date="2010-08" db="EMBL/GenBank/DDBJ databases">
        <title>The draft genome of Desulfovibrio fructosovorans JJ.</title>
        <authorList>
            <consortium name="US DOE Joint Genome Institute (JGI-PGF)"/>
            <person name="Lucas S."/>
            <person name="Copeland A."/>
            <person name="Lapidus A."/>
            <person name="Cheng J.-F."/>
            <person name="Bruce D."/>
            <person name="Goodwin L."/>
            <person name="Pitluck S."/>
            <person name="Land M.L."/>
            <person name="Hauser L."/>
            <person name="Chang Y.-J."/>
            <person name="Jeffries C."/>
            <person name="Wall J.D."/>
            <person name="Stahl D.A."/>
            <person name="Arkin A.P."/>
            <person name="Dehal P."/>
            <person name="Stolyar S.M."/>
            <person name="Hazen T.C."/>
            <person name="Woyke T.J."/>
        </authorList>
    </citation>
    <scope>NUCLEOTIDE SEQUENCE [LARGE SCALE GENOMIC DNA]</scope>
    <source>
        <strain evidence="2 3">JJ</strain>
    </source>
</reference>
<proteinExistence type="predicted"/>
<dbReference type="Proteomes" id="UP000006250">
    <property type="component" value="Unassembled WGS sequence"/>
</dbReference>
<keyword evidence="1" id="KW-1133">Transmembrane helix</keyword>
<dbReference type="AlphaFoldDB" id="E1JT81"/>
<dbReference type="RefSeq" id="WP_005991390.1">
    <property type="nucleotide sequence ID" value="NZ_AECZ01000004.1"/>
</dbReference>
<dbReference type="EMBL" id="AECZ01000004">
    <property type="protein sequence ID" value="EFL52341.1"/>
    <property type="molecule type" value="Genomic_DNA"/>
</dbReference>
<evidence type="ECO:0000256" key="1">
    <source>
        <dbReference type="SAM" id="Phobius"/>
    </source>
</evidence>
<protein>
    <submittedName>
        <fullName evidence="2">Uncharacterized protein</fullName>
    </submittedName>
</protein>